<dbReference type="Pfam" id="PF22456">
    <property type="entry name" value="PqqF-like_C_4"/>
    <property type="match status" value="1"/>
</dbReference>
<feature type="domain" description="Peptidase M16 C-terminal" evidence="9">
    <location>
        <begin position="256"/>
        <end position="436"/>
    </location>
</feature>
<dbReference type="SUPFAM" id="SSF63411">
    <property type="entry name" value="LuxS/MPP-like metallohydrolase"/>
    <property type="match status" value="4"/>
</dbReference>
<evidence type="ECO:0000256" key="3">
    <source>
        <dbReference type="ARBA" id="ARBA00022723"/>
    </source>
</evidence>
<dbReference type="AlphaFoldDB" id="A0A3S4R4R0"/>
<organism evidence="12 13">
    <name type="scientific">Dinothrombium tinctorium</name>
    <dbReference type="NCBI Taxonomy" id="1965070"/>
    <lineage>
        <taxon>Eukaryota</taxon>
        <taxon>Metazoa</taxon>
        <taxon>Ecdysozoa</taxon>
        <taxon>Arthropoda</taxon>
        <taxon>Chelicerata</taxon>
        <taxon>Arachnida</taxon>
        <taxon>Acari</taxon>
        <taxon>Acariformes</taxon>
        <taxon>Trombidiformes</taxon>
        <taxon>Prostigmata</taxon>
        <taxon>Anystina</taxon>
        <taxon>Parasitengona</taxon>
        <taxon>Trombidioidea</taxon>
        <taxon>Trombidiidae</taxon>
        <taxon>Dinothrombium</taxon>
    </lineage>
</organism>
<dbReference type="PANTHER" id="PTHR43690:SF18">
    <property type="entry name" value="INSULIN-DEGRADING ENZYME-RELATED"/>
    <property type="match status" value="1"/>
</dbReference>
<feature type="region of interest" description="Disordered" evidence="7">
    <location>
        <begin position="72"/>
        <end position="96"/>
    </location>
</feature>
<dbReference type="InterPro" id="IPR032632">
    <property type="entry name" value="Peptidase_M16_M"/>
</dbReference>
<keyword evidence="5" id="KW-0862">Zinc</keyword>
<keyword evidence="4" id="KW-0378">Hydrolase</keyword>
<evidence type="ECO:0000313" key="12">
    <source>
        <dbReference type="EMBL" id="RWS11578.1"/>
    </source>
</evidence>
<dbReference type="PANTHER" id="PTHR43690">
    <property type="entry name" value="NARDILYSIN"/>
    <property type="match status" value="1"/>
</dbReference>
<feature type="domain" description="Coenzyme PQQ synthesis protein F-like C-terminal lobe" evidence="11">
    <location>
        <begin position="831"/>
        <end position="932"/>
    </location>
</feature>
<evidence type="ECO:0000256" key="7">
    <source>
        <dbReference type="SAM" id="MobiDB-lite"/>
    </source>
</evidence>
<dbReference type="InterPro" id="IPR007863">
    <property type="entry name" value="Peptidase_M16_C"/>
</dbReference>
<keyword evidence="3" id="KW-0479">Metal-binding</keyword>
<proteinExistence type="inferred from homology"/>
<reference evidence="12 13" key="1">
    <citation type="journal article" date="2018" name="Gigascience">
        <title>Genomes of trombidid mites reveal novel predicted allergens and laterally-transferred genes associated with secondary metabolism.</title>
        <authorList>
            <person name="Dong X."/>
            <person name="Chaisiri K."/>
            <person name="Xia D."/>
            <person name="Armstrong S.D."/>
            <person name="Fang Y."/>
            <person name="Donnelly M.J."/>
            <person name="Kadowaki T."/>
            <person name="McGarry J.W."/>
            <person name="Darby A.C."/>
            <person name="Makepeace B.L."/>
        </authorList>
    </citation>
    <scope>NUCLEOTIDE SEQUENCE [LARGE SCALE GENOMIC DNA]</scope>
    <source>
        <strain evidence="12">UoL-WK</strain>
    </source>
</reference>
<feature type="domain" description="Peptidase M16 N-terminal" evidence="8">
    <location>
        <begin position="101"/>
        <end position="233"/>
    </location>
</feature>
<evidence type="ECO:0000256" key="4">
    <source>
        <dbReference type="ARBA" id="ARBA00022801"/>
    </source>
</evidence>
<comment type="caution">
    <text evidence="12">The sequence shown here is derived from an EMBL/GenBank/DDBJ whole genome shotgun (WGS) entry which is preliminary data.</text>
</comment>
<dbReference type="STRING" id="1965070.A0A3S4R4R0"/>
<comment type="similarity">
    <text evidence="1">Belongs to the peptidase M16 family.</text>
</comment>
<evidence type="ECO:0000259" key="11">
    <source>
        <dbReference type="Pfam" id="PF22456"/>
    </source>
</evidence>
<dbReference type="FunFam" id="3.30.830.10:FF:000005">
    <property type="entry name" value="nardilysin isoform X1"/>
    <property type="match status" value="1"/>
</dbReference>
<dbReference type="OrthoDB" id="952271at2759"/>
<protein>
    <submittedName>
        <fullName evidence="12">Insulin degrading enzyme-like protein</fullName>
    </submittedName>
</protein>
<dbReference type="InterPro" id="IPR011765">
    <property type="entry name" value="Pept_M16_N"/>
</dbReference>
<dbReference type="InterPro" id="IPR011249">
    <property type="entry name" value="Metalloenz_LuxS/M16"/>
</dbReference>
<dbReference type="Pfam" id="PF16187">
    <property type="entry name" value="Peptidase_M16_M"/>
    <property type="match status" value="1"/>
</dbReference>
<keyword evidence="13" id="KW-1185">Reference proteome</keyword>
<name>A0A3S4R4R0_9ACAR</name>
<evidence type="ECO:0000256" key="6">
    <source>
        <dbReference type="ARBA" id="ARBA00023049"/>
    </source>
</evidence>
<dbReference type="Pfam" id="PF00675">
    <property type="entry name" value="Peptidase_M16"/>
    <property type="match status" value="1"/>
</dbReference>
<keyword evidence="6" id="KW-0482">Metalloprotease</keyword>
<evidence type="ECO:0000259" key="10">
    <source>
        <dbReference type="Pfam" id="PF16187"/>
    </source>
</evidence>
<keyword evidence="2" id="KW-0645">Protease</keyword>
<dbReference type="InterPro" id="IPR054734">
    <property type="entry name" value="PqqF-like_C_4"/>
</dbReference>
<evidence type="ECO:0000256" key="5">
    <source>
        <dbReference type="ARBA" id="ARBA00022833"/>
    </source>
</evidence>
<dbReference type="InterPro" id="IPR050626">
    <property type="entry name" value="Peptidase_M16"/>
</dbReference>
<dbReference type="GO" id="GO:0008237">
    <property type="term" value="F:metallopeptidase activity"/>
    <property type="evidence" value="ECO:0007669"/>
    <property type="project" value="UniProtKB-KW"/>
</dbReference>
<gene>
    <name evidence="12" type="ORF">B4U79_12497</name>
</gene>
<evidence type="ECO:0000256" key="2">
    <source>
        <dbReference type="ARBA" id="ARBA00022670"/>
    </source>
</evidence>
<dbReference type="GO" id="GO:0046872">
    <property type="term" value="F:metal ion binding"/>
    <property type="evidence" value="ECO:0007669"/>
    <property type="project" value="UniProtKB-KW"/>
</dbReference>
<evidence type="ECO:0000259" key="8">
    <source>
        <dbReference type="Pfam" id="PF00675"/>
    </source>
</evidence>
<feature type="compositionally biased region" description="Acidic residues" evidence="7">
    <location>
        <begin position="80"/>
        <end position="96"/>
    </location>
</feature>
<dbReference type="Gene3D" id="3.30.830.10">
    <property type="entry name" value="Metalloenzyme, LuxS/M16 peptidase-like"/>
    <property type="match status" value="4"/>
</dbReference>
<accession>A0A3S4R4R0</accession>
<dbReference type="GO" id="GO:0006508">
    <property type="term" value="P:proteolysis"/>
    <property type="evidence" value="ECO:0007669"/>
    <property type="project" value="UniProtKB-KW"/>
</dbReference>
<evidence type="ECO:0000256" key="1">
    <source>
        <dbReference type="ARBA" id="ARBA00007261"/>
    </source>
</evidence>
<dbReference type="Proteomes" id="UP000285301">
    <property type="component" value="Unassembled WGS sequence"/>
</dbReference>
<evidence type="ECO:0000259" key="9">
    <source>
        <dbReference type="Pfam" id="PF05193"/>
    </source>
</evidence>
<dbReference type="Pfam" id="PF05193">
    <property type="entry name" value="Peptidase_M16_C"/>
    <property type="match status" value="1"/>
</dbReference>
<feature type="domain" description="Peptidase M16 middle/third" evidence="10">
    <location>
        <begin position="445"/>
        <end position="728"/>
    </location>
</feature>
<dbReference type="EMBL" id="NCKU01001651">
    <property type="protein sequence ID" value="RWS11578.1"/>
    <property type="molecule type" value="Genomic_DNA"/>
</dbReference>
<evidence type="ECO:0000313" key="13">
    <source>
        <dbReference type="Proteomes" id="UP000285301"/>
    </source>
</evidence>
<sequence>MIGTAFDECLTKDANSGIFKSVSDKKNYKRIQLQNGFHALLVSDTNRSQEVNKLFPSKKSFIENQYTKKLSSLNEHVSSDEDSISESDSESDVDSECGTDEKLAAACLYVNVGSFNDPDTVPGLAHLLEHVITMGSEEYPQENAFDMFLNNNGGYSNACTSYEYTLFEFEIPNEFFKQSLQMFASYFIAPLLKETSIEKEIKPVDTEFVESSSDQPSRMEMFFTAFAKDGHPLKKFSWGNKKTLQDIPAKKGINIRGKLIEFYNKYYVAENMVLVVQAEESLQTLESWVTQIFKDIPQKNLNFDEKNIKSSPFSEKFFKYYIVKPIEQTNKLIITWWLPSMRKHYKINPISHIGGLIGHEGKGSLLSFLRRKGLAIELESGNSGDDFEENKYQSLFTITIDLTDEGLNKLDEVVKYVFAFIELLRKNGPQKYFFEEESQTAFNSFRFREEISSSDSTKKLALRYFHYPIEDILAVNLFYIYDEKVIRNCLQLLTSKKANFTLLSGLAFEKSSKPVQKEHWMKTEYKTEVIPDRWVQDFDPSLVFNGEVQFPESNPFIATDFTILKMDKTSNNYPLAIIQNEDCMLWYKKDETFLSPKATILFCLTPTAIELTIRHHICLDLFVEILKQVLKDDVYPAYCADLGYSVTVMSNSKLHFKFYGFNHKLPNLVNLVMKRAVNCSFDKQMFENIKTDLSRNYYNHFISSKELSESLRMSILKPKYFTSLEKFKEIATITQEDVLETVKLFFRSVYNECLIQGNISETEAVTIVNNVVSLFKGGHYSSTRDLLINELPKGESVLRVKTFNPEERHSVLINYYQIGSLDIKTNCLIELLSVAMEEPLFDTLRTQQGLGYEVSNSPLDTNGIGGLKITVVYETKKYDCDFIDEKVENFIKQFGQKIEQMSKEQFANLVRSRIKCKSVPDLSLMEEVSRNWNEIVSQNHCFDRLKKEVTCLETISLSEFQRWSLHQMLQFPSRRKLSIQIVGNEAGEAKETLSNYNLQFTGYNSKQYFIRNVDAFKKTLKTFPVTFVRQ</sequence>